<evidence type="ECO:0000259" key="2">
    <source>
        <dbReference type="SMART" id="SM01099"/>
    </source>
</evidence>
<dbReference type="NCBIfam" id="TIGR01492">
    <property type="entry name" value="CPW_WPC"/>
    <property type="match status" value="3"/>
</dbReference>
<dbReference type="InterPro" id="IPR006387">
    <property type="entry name" value="CPW_WPC_dom"/>
</dbReference>
<protein>
    <recommendedName>
        <fullName evidence="2">CPW-WPC domain-containing protein</fullName>
    </recommendedName>
</protein>
<evidence type="ECO:0000313" key="4">
    <source>
        <dbReference type="Proteomes" id="UP000031512"/>
    </source>
</evidence>
<dbReference type="eggNOG" id="ENOG502TNC7">
    <property type="taxonomic scope" value="Eukaryota"/>
</dbReference>
<dbReference type="SMART" id="SM01099">
    <property type="entry name" value="CPW_WPC"/>
    <property type="match status" value="5"/>
</dbReference>
<feature type="domain" description="CPW-WPC" evidence="2">
    <location>
        <begin position="76"/>
        <end position="134"/>
    </location>
</feature>
<feature type="domain" description="CPW-WPC" evidence="2">
    <location>
        <begin position="348"/>
        <end position="405"/>
    </location>
</feature>
<keyword evidence="4" id="KW-1185">Reference proteome</keyword>
<dbReference type="VEuPathDB" id="PiroplasmaDB:BEWA_051870"/>
<feature type="signal peptide" evidence="1">
    <location>
        <begin position="1"/>
        <end position="16"/>
    </location>
</feature>
<dbReference type="OrthoDB" id="373941at2759"/>
<dbReference type="Proteomes" id="UP000031512">
    <property type="component" value="Unassembled WGS sequence"/>
</dbReference>
<dbReference type="Pfam" id="PF09717">
    <property type="entry name" value="CPW_WPC"/>
    <property type="match status" value="5"/>
</dbReference>
<dbReference type="AlphaFoldDB" id="L1LD81"/>
<feature type="domain" description="CPW-WPC" evidence="2">
    <location>
        <begin position="273"/>
        <end position="345"/>
    </location>
</feature>
<sequence length="468" mass="53413">MYLGVLLYTLVYSVSCAVSDTDDQFLVEIPNIHSTQEIYGSFVNEPKPKNLTEVGGKLLTAAVKNHKNQKTIDGKCAQDFSRNCPGMMCEIDKYCKAPESYNGDCKTLVSFETLTPEEKINWSTSCNAPWPCKIDEEDPKFGCDDSKRNYLQPCPELFLKQKSETSGKYFCVPDPSTYTGPCDSFMDFTEFSRESKQLWAKSCGTNWPCFTKCLFVFEDCPMDWVKAEDGSCKSPSSYTGECEHTVFFTHYTQKMKVNHLVSCEIPFECSSECTRDYDACPVDWTIQGNGLCVSPSDVDPCTDVYKEIVALVENIPNAINIKKMTRDMKVLFESRCSTANWPCLTRDEYNWDLPCPQGWTVSKEGKCIPPELDDDDICKSSRVFIDEEEKRKFASHCRLNWPSIHEEKREIVKHESKVSKISGPIIYGTGNVYKTKNTNQGDELKEPKDVEYKSHVKRIKRKYKALDL</sequence>
<reference evidence="3 4" key="1">
    <citation type="journal article" date="2012" name="BMC Genomics">
        <title>Comparative genomic analysis and phylogenetic position of Theileria equi.</title>
        <authorList>
            <person name="Kappmeyer L.S."/>
            <person name="Thiagarajan M."/>
            <person name="Herndon D.R."/>
            <person name="Ramsay J.D."/>
            <person name="Caler E."/>
            <person name="Djikeng A."/>
            <person name="Gillespie J.J."/>
            <person name="Lau A.O."/>
            <person name="Roalson E.H."/>
            <person name="Silva J.C."/>
            <person name="Silva M.G."/>
            <person name="Suarez C.E."/>
            <person name="Ueti M.W."/>
            <person name="Nene V.M."/>
            <person name="Mealey R.H."/>
            <person name="Knowles D.P."/>
            <person name="Brayton K.A."/>
        </authorList>
    </citation>
    <scope>NUCLEOTIDE SEQUENCE [LARGE SCALE GENOMIC DNA]</scope>
    <source>
        <strain evidence="3 4">WA</strain>
    </source>
</reference>
<feature type="domain" description="CPW-WPC" evidence="2">
    <location>
        <begin position="143"/>
        <end position="211"/>
    </location>
</feature>
<name>L1LD81_THEEQ</name>
<evidence type="ECO:0000256" key="1">
    <source>
        <dbReference type="SAM" id="SignalP"/>
    </source>
</evidence>
<keyword evidence="1" id="KW-0732">Signal</keyword>
<comment type="caution">
    <text evidence="3">The sequence shown here is derived from an EMBL/GenBank/DDBJ whole genome shotgun (WGS) entry which is preliminary data.</text>
</comment>
<gene>
    <name evidence="3" type="ORF">BEWA_051870</name>
</gene>
<proteinExistence type="predicted"/>
<accession>L1LD81</accession>
<dbReference type="GeneID" id="15803103"/>
<dbReference type="RefSeq" id="XP_004832585.1">
    <property type="nucleotide sequence ID" value="XM_004832528.1"/>
</dbReference>
<dbReference type="KEGG" id="beq:BEWA_051870"/>
<dbReference type="EMBL" id="ACOU01000003">
    <property type="protein sequence ID" value="EKX73133.1"/>
    <property type="molecule type" value="Genomic_DNA"/>
</dbReference>
<evidence type="ECO:0000313" key="3">
    <source>
        <dbReference type="EMBL" id="EKX73133.1"/>
    </source>
</evidence>
<organism evidence="3 4">
    <name type="scientific">Theileria equi strain WA</name>
    <dbReference type="NCBI Taxonomy" id="1537102"/>
    <lineage>
        <taxon>Eukaryota</taxon>
        <taxon>Sar</taxon>
        <taxon>Alveolata</taxon>
        <taxon>Apicomplexa</taxon>
        <taxon>Aconoidasida</taxon>
        <taxon>Piroplasmida</taxon>
        <taxon>Theileriidae</taxon>
        <taxon>Theileria</taxon>
    </lineage>
</organism>
<feature type="domain" description="CPW-WPC" evidence="2">
    <location>
        <begin position="213"/>
        <end position="271"/>
    </location>
</feature>
<feature type="chain" id="PRO_5003953115" description="CPW-WPC domain-containing protein" evidence="1">
    <location>
        <begin position="17"/>
        <end position="468"/>
    </location>
</feature>